<organism evidence="2 3">
    <name type="scientific">Edaphosphingomonas laterariae</name>
    <dbReference type="NCBI Taxonomy" id="861865"/>
    <lineage>
        <taxon>Bacteria</taxon>
        <taxon>Pseudomonadati</taxon>
        <taxon>Pseudomonadota</taxon>
        <taxon>Alphaproteobacteria</taxon>
        <taxon>Sphingomonadales</taxon>
        <taxon>Rhizorhabdaceae</taxon>
        <taxon>Edaphosphingomonas</taxon>
    </lineage>
</organism>
<feature type="chain" id="PRO_5013348628" description="TraB/GumN family protein" evidence="1">
    <location>
        <begin position="20"/>
        <end position="274"/>
    </location>
</feature>
<keyword evidence="1" id="KW-0732">Signal</keyword>
<accession>A0A239BPT8</accession>
<dbReference type="OrthoDB" id="69432at2"/>
<proteinExistence type="predicted"/>
<dbReference type="EMBL" id="FZOS01000001">
    <property type="protein sequence ID" value="SNS09371.1"/>
    <property type="molecule type" value="Genomic_DNA"/>
</dbReference>
<protein>
    <recommendedName>
        <fullName evidence="4">TraB/GumN family protein</fullName>
    </recommendedName>
</protein>
<keyword evidence="3" id="KW-1185">Reference proteome</keyword>
<dbReference type="InterPro" id="IPR043749">
    <property type="entry name" value="DUF5694"/>
</dbReference>
<dbReference type="Pfam" id="PF18950">
    <property type="entry name" value="DUF5694"/>
    <property type="match status" value="1"/>
</dbReference>
<feature type="signal peptide" evidence="1">
    <location>
        <begin position="1"/>
        <end position="19"/>
    </location>
</feature>
<gene>
    <name evidence="2" type="ORF">SAMN06295912_101301</name>
</gene>
<evidence type="ECO:0000313" key="2">
    <source>
        <dbReference type="EMBL" id="SNS09371.1"/>
    </source>
</evidence>
<evidence type="ECO:0000256" key="1">
    <source>
        <dbReference type="SAM" id="SignalP"/>
    </source>
</evidence>
<reference evidence="3" key="1">
    <citation type="submission" date="2017-06" db="EMBL/GenBank/DDBJ databases">
        <authorList>
            <person name="Varghese N."/>
            <person name="Submissions S."/>
        </authorList>
    </citation>
    <scope>NUCLEOTIDE SEQUENCE [LARGE SCALE GENOMIC DNA]</scope>
    <source>
        <strain evidence="3">LNB2</strain>
    </source>
</reference>
<evidence type="ECO:0008006" key="4">
    <source>
        <dbReference type="Google" id="ProtNLM"/>
    </source>
</evidence>
<evidence type="ECO:0000313" key="3">
    <source>
        <dbReference type="Proteomes" id="UP000198281"/>
    </source>
</evidence>
<dbReference type="RefSeq" id="WP_144033683.1">
    <property type="nucleotide sequence ID" value="NZ_FZOS01000001.1"/>
</dbReference>
<name>A0A239BPT8_9SPHN</name>
<dbReference type="Proteomes" id="UP000198281">
    <property type="component" value="Unassembled WGS sequence"/>
</dbReference>
<sequence>MRMLALVAALIGFTMPASAAEPVQVMVLGVYHFANPGLDLHNARADDPLTPRRQSELAAVTRALLAFRPTHVMVEARPATADLSVPAYRDFTPDMLARDRNEIVQIGYRLAHAAGLRAVQGIDEQPGEGEPDYFPYDKVQAYAASHGGQGTLDALNAAVGAEVKAFEKKQESASIAELLMWHNDPAAPLAGQAFYYGVLGIGDTEAQPGADLNAGWYLRNAKIFAKLMTVARPGDRVVVIYGAGHNYWLRHFARETPGFVSVDPLPYLKAAAGR</sequence>
<dbReference type="AlphaFoldDB" id="A0A239BPT8"/>